<reference evidence="4 5" key="1">
    <citation type="submission" date="2017-07" db="EMBL/GenBank/DDBJ databases">
        <title>Draft genome sequence of aerobic hyperthermophilic archaea, Pyrobaculum aerophilum YKB31 and YKB32.</title>
        <authorList>
            <person name="Mochizuki T."/>
            <person name="Berliner A.J."/>
            <person name="Yoshida-Takashima Y."/>
            <person name="Takaki Y."/>
            <person name="Nunoura T."/>
            <person name="Takai K."/>
        </authorList>
    </citation>
    <scope>NUCLEOTIDE SEQUENCE [LARGE SCALE GENOMIC DNA]</scope>
    <source>
        <strain evidence="2 5">YKB31</strain>
        <strain evidence="3 4">YKB32</strain>
    </source>
</reference>
<dbReference type="AlphaFoldDB" id="A0A371QZR8"/>
<sequence length="61" mass="6946">MNVKRLRNSAAKNGVGHALFLHSAIIITAKNGVRRRRIGKYMNVKRVEKGACRKTKNQRKT</sequence>
<dbReference type="EMBL" id="NMUE01000013">
    <property type="protein sequence ID" value="RFA96259.1"/>
    <property type="molecule type" value="Genomic_DNA"/>
</dbReference>
<proteinExistence type="predicted"/>
<evidence type="ECO:0000313" key="4">
    <source>
        <dbReference type="Proteomes" id="UP000256877"/>
    </source>
</evidence>
<dbReference type="EMBL" id="NMUF01000001">
    <property type="protein sequence ID" value="RFB00362.1"/>
    <property type="molecule type" value="Genomic_DNA"/>
</dbReference>
<keyword evidence="1" id="KW-1133">Transmembrane helix</keyword>
<protein>
    <submittedName>
        <fullName evidence="2">Uncharacterized protein</fullName>
    </submittedName>
</protein>
<evidence type="ECO:0000313" key="5">
    <source>
        <dbReference type="Proteomes" id="UP000257123"/>
    </source>
</evidence>
<dbReference type="Proteomes" id="UP000257123">
    <property type="component" value="Unassembled WGS sequence"/>
</dbReference>
<keyword evidence="1" id="KW-0472">Membrane</keyword>
<evidence type="ECO:0000313" key="3">
    <source>
        <dbReference type="EMBL" id="RFB00362.1"/>
    </source>
</evidence>
<gene>
    <name evidence="2" type="ORF">CGL51_05500</name>
    <name evidence="3" type="ORF">CGL52_00430</name>
</gene>
<evidence type="ECO:0000256" key="1">
    <source>
        <dbReference type="SAM" id="Phobius"/>
    </source>
</evidence>
<name>A0A371QZR8_9CREN</name>
<accession>A0A371QZR8</accession>
<feature type="transmembrane region" description="Helical" evidence="1">
    <location>
        <begin position="15"/>
        <end position="33"/>
    </location>
</feature>
<comment type="caution">
    <text evidence="2">The sequence shown here is derived from an EMBL/GenBank/DDBJ whole genome shotgun (WGS) entry which is preliminary data.</text>
</comment>
<dbReference type="Proteomes" id="UP000256877">
    <property type="component" value="Unassembled WGS sequence"/>
</dbReference>
<evidence type="ECO:0000313" key="2">
    <source>
        <dbReference type="EMBL" id="RFA96259.1"/>
    </source>
</evidence>
<organism evidence="2 5">
    <name type="scientific">Pyrobaculum aerophilum</name>
    <dbReference type="NCBI Taxonomy" id="13773"/>
    <lineage>
        <taxon>Archaea</taxon>
        <taxon>Thermoproteota</taxon>
        <taxon>Thermoprotei</taxon>
        <taxon>Thermoproteales</taxon>
        <taxon>Thermoproteaceae</taxon>
        <taxon>Pyrobaculum</taxon>
    </lineage>
</organism>
<keyword evidence="1" id="KW-0812">Transmembrane</keyword>